<reference evidence="1 2" key="1">
    <citation type="submission" date="2024-03" db="EMBL/GenBank/DDBJ databases">
        <authorList>
            <person name="Jo J.-H."/>
        </authorList>
    </citation>
    <scope>NUCLEOTIDE SEQUENCE [LARGE SCALE GENOMIC DNA]</scope>
    <source>
        <strain evidence="1 2">PS1R-30</strain>
    </source>
</reference>
<dbReference type="PANTHER" id="PTHR36439">
    <property type="entry name" value="BLL4334 PROTEIN"/>
    <property type="match status" value="1"/>
</dbReference>
<evidence type="ECO:0000313" key="2">
    <source>
        <dbReference type="Proteomes" id="UP001361239"/>
    </source>
</evidence>
<evidence type="ECO:0000313" key="1">
    <source>
        <dbReference type="EMBL" id="MEJ5978796.1"/>
    </source>
</evidence>
<dbReference type="PANTHER" id="PTHR36439:SF1">
    <property type="entry name" value="DUF1697 DOMAIN-CONTAINING PROTEIN"/>
    <property type="match status" value="1"/>
</dbReference>
<dbReference type="Pfam" id="PF08002">
    <property type="entry name" value="DUF1697"/>
    <property type="match status" value="1"/>
</dbReference>
<dbReference type="SUPFAM" id="SSF160379">
    <property type="entry name" value="SP0830-like"/>
    <property type="match status" value="1"/>
</dbReference>
<protein>
    <submittedName>
        <fullName evidence="1">DUF1697 domain-containing protein</fullName>
    </submittedName>
</protein>
<gene>
    <name evidence="1" type="ORF">WG901_19235</name>
</gene>
<dbReference type="Gene3D" id="3.30.70.1280">
    <property type="entry name" value="SP0830-like domains"/>
    <property type="match status" value="1"/>
</dbReference>
<name>A0ABU8S0D6_9SPHN</name>
<organism evidence="1 2">
    <name type="scientific">Novosphingobium anseongense</name>
    <dbReference type="NCBI Taxonomy" id="3133436"/>
    <lineage>
        <taxon>Bacteria</taxon>
        <taxon>Pseudomonadati</taxon>
        <taxon>Pseudomonadota</taxon>
        <taxon>Alphaproteobacteria</taxon>
        <taxon>Sphingomonadales</taxon>
        <taxon>Sphingomonadaceae</taxon>
        <taxon>Novosphingobium</taxon>
    </lineage>
</organism>
<keyword evidence="2" id="KW-1185">Reference proteome</keyword>
<dbReference type="EMBL" id="JBBHJZ010000004">
    <property type="protein sequence ID" value="MEJ5978796.1"/>
    <property type="molecule type" value="Genomic_DNA"/>
</dbReference>
<dbReference type="PIRSF" id="PIRSF008502">
    <property type="entry name" value="UCP008502"/>
    <property type="match status" value="1"/>
</dbReference>
<dbReference type="Proteomes" id="UP001361239">
    <property type="component" value="Unassembled WGS sequence"/>
</dbReference>
<dbReference type="InterPro" id="IPR012545">
    <property type="entry name" value="DUF1697"/>
</dbReference>
<dbReference type="RefSeq" id="WP_339588733.1">
    <property type="nucleotide sequence ID" value="NZ_JBBHJZ010000004.1"/>
</dbReference>
<comment type="caution">
    <text evidence="1">The sequence shown here is derived from an EMBL/GenBank/DDBJ whole genome shotgun (WGS) entry which is preliminary data.</text>
</comment>
<sequence>MPRYIALFDSIRVGAKRLTMAELRAALEAEGFSNVETVVAGGNLLVDHDERPDEGLEEKLGLMLRHRFGMQGVALVRSRASLAAAIDGNPFAAEGEEDFIHTLFLDGSVDPEAFARLESGRQGVERLAMGDRALHIDYVSGGAEGKQVAAFVERRLGRRGTARSLRSMKRMLAKMDAV</sequence>
<proteinExistence type="predicted"/>
<accession>A0ABU8S0D6</accession>